<dbReference type="InterPro" id="IPR016177">
    <property type="entry name" value="DNA-bd_dom_sf"/>
</dbReference>
<feature type="non-terminal residue" evidence="8">
    <location>
        <position position="1"/>
    </location>
</feature>
<dbReference type="PRINTS" id="PR00367">
    <property type="entry name" value="ETHRSPELEMNT"/>
</dbReference>
<evidence type="ECO:0000256" key="3">
    <source>
        <dbReference type="ARBA" id="ARBA00023125"/>
    </source>
</evidence>
<evidence type="ECO:0000313" key="8">
    <source>
        <dbReference type="EMBL" id="MQM06965.1"/>
    </source>
</evidence>
<keyword evidence="2" id="KW-0805">Transcription regulation</keyword>
<dbReference type="GO" id="GO:0005634">
    <property type="term" value="C:nucleus"/>
    <property type="evidence" value="ECO:0007669"/>
    <property type="project" value="UniProtKB-SubCell"/>
</dbReference>
<dbReference type="PANTHER" id="PTHR31190">
    <property type="entry name" value="DNA-BINDING DOMAIN"/>
    <property type="match status" value="1"/>
</dbReference>
<gene>
    <name evidence="8" type="ORF">Taro_039795</name>
</gene>
<keyword evidence="9" id="KW-1185">Reference proteome</keyword>
<dbReference type="GO" id="GO:0009873">
    <property type="term" value="P:ethylene-activated signaling pathway"/>
    <property type="evidence" value="ECO:0007669"/>
    <property type="project" value="InterPro"/>
</dbReference>
<comment type="subcellular location">
    <subcellularLocation>
        <location evidence="1">Nucleus</location>
    </subcellularLocation>
</comment>
<organism evidence="8 9">
    <name type="scientific">Colocasia esculenta</name>
    <name type="common">Wild taro</name>
    <name type="synonym">Arum esculentum</name>
    <dbReference type="NCBI Taxonomy" id="4460"/>
    <lineage>
        <taxon>Eukaryota</taxon>
        <taxon>Viridiplantae</taxon>
        <taxon>Streptophyta</taxon>
        <taxon>Embryophyta</taxon>
        <taxon>Tracheophyta</taxon>
        <taxon>Spermatophyta</taxon>
        <taxon>Magnoliopsida</taxon>
        <taxon>Liliopsida</taxon>
        <taxon>Araceae</taxon>
        <taxon>Aroideae</taxon>
        <taxon>Colocasieae</taxon>
        <taxon>Colocasia</taxon>
    </lineage>
</organism>
<feature type="domain" description="AP2/ERF" evidence="7">
    <location>
        <begin position="17"/>
        <end position="74"/>
    </location>
</feature>
<keyword evidence="3" id="KW-0238">DNA-binding</keyword>
<dbReference type="PROSITE" id="PS51032">
    <property type="entry name" value="AP2_ERF"/>
    <property type="match status" value="1"/>
</dbReference>
<dbReference type="EMBL" id="NMUH01003752">
    <property type="protein sequence ID" value="MQM06965.1"/>
    <property type="molecule type" value="Genomic_DNA"/>
</dbReference>
<dbReference type="GO" id="GO:0003700">
    <property type="term" value="F:DNA-binding transcription factor activity"/>
    <property type="evidence" value="ECO:0007669"/>
    <property type="project" value="InterPro"/>
</dbReference>
<comment type="caution">
    <text evidence="8">The sequence shown here is derived from an EMBL/GenBank/DDBJ whole genome shotgun (WGS) entry which is preliminary data.</text>
</comment>
<evidence type="ECO:0000313" key="9">
    <source>
        <dbReference type="Proteomes" id="UP000652761"/>
    </source>
</evidence>
<dbReference type="SMART" id="SM00380">
    <property type="entry name" value="AP2"/>
    <property type="match status" value="1"/>
</dbReference>
<evidence type="ECO:0000256" key="1">
    <source>
        <dbReference type="ARBA" id="ARBA00004123"/>
    </source>
</evidence>
<evidence type="ECO:0000256" key="2">
    <source>
        <dbReference type="ARBA" id="ARBA00023015"/>
    </source>
</evidence>
<dbReference type="InterPro" id="IPR001471">
    <property type="entry name" value="AP2/ERF_dom"/>
</dbReference>
<dbReference type="OrthoDB" id="1930411at2759"/>
<evidence type="ECO:0000256" key="6">
    <source>
        <dbReference type="SAM" id="MobiDB-lite"/>
    </source>
</evidence>
<keyword evidence="5" id="KW-0539">Nucleus</keyword>
<dbReference type="Pfam" id="PF00847">
    <property type="entry name" value="AP2"/>
    <property type="match status" value="1"/>
</dbReference>
<evidence type="ECO:0000256" key="4">
    <source>
        <dbReference type="ARBA" id="ARBA00023163"/>
    </source>
</evidence>
<feature type="region of interest" description="Disordered" evidence="6">
    <location>
        <begin position="1"/>
        <end position="20"/>
    </location>
</feature>
<dbReference type="Proteomes" id="UP000652761">
    <property type="component" value="Unassembled WGS sequence"/>
</dbReference>
<keyword evidence="4" id="KW-0804">Transcription</keyword>
<dbReference type="InterPro" id="IPR044808">
    <property type="entry name" value="ERF_plant"/>
</dbReference>
<sequence>LPAAPHPRGNKRERKNQYRGIRRRPWGKWAAEIRDPMKRVRVWLGTFGTPEEVACPYNCAAYRICGSKAKVNFPNEDDASADGGHPGYELAPHLQRAPSVVDHGLQPWYSGTVAPLPAPTAKTGGGEGKGAAPEDLLESYMKFPDEDLYAPDAELLDVGGDLGGVGHHPPHLVEAVLDLLLLLHPHEPRLLQVPTLHDVQQRQ</sequence>
<evidence type="ECO:0000259" key="7">
    <source>
        <dbReference type="PROSITE" id="PS51032"/>
    </source>
</evidence>
<name>A0A843WR68_COLES</name>
<accession>A0A843WR68</accession>
<dbReference type="GO" id="GO:0003677">
    <property type="term" value="F:DNA binding"/>
    <property type="evidence" value="ECO:0007669"/>
    <property type="project" value="UniProtKB-KW"/>
</dbReference>
<evidence type="ECO:0000256" key="5">
    <source>
        <dbReference type="ARBA" id="ARBA00023242"/>
    </source>
</evidence>
<dbReference type="FunFam" id="3.30.730.10:FF:000001">
    <property type="entry name" value="Ethylene-responsive transcription factor 2"/>
    <property type="match status" value="1"/>
</dbReference>
<proteinExistence type="predicted"/>
<dbReference type="AlphaFoldDB" id="A0A843WR68"/>
<protein>
    <recommendedName>
        <fullName evidence="7">AP2/ERF domain-containing protein</fullName>
    </recommendedName>
</protein>
<reference evidence="8" key="1">
    <citation type="submission" date="2017-07" db="EMBL/GenBank/DDBJ databases">
        <title>Taro Niue Genome Assembly and Annotation.</title>
        <authorList>
            <person name="Atibalentja N."/>
            <person name="Keating K."/>
            <person name="Fields C.J."/>
        </authorList>
    </citation>
    <scope>NUCLEOTIDE SEQUENCE</scope>
    <source>
        <strain evidence="8">Niue_2</strain>
        <tissue evidence="8">Leaf</tissue>
    </source>
</reference>
<dbReference type="InterPro" id="IPR036955">
    <property type="entry name" value="AP2/ERF_dom_sf"/>
</dbReference>
<dbReference type="Gene3D" id="3.30.730.10">
    <property type="entry name" value="AP2/ERF domain"/>
    <property type="match status" value="1"/>
</dbReference>
<dbReference type="PANTHER" id="PTHR31190:SF142">
    <property type="entry name" value="ETHYLENE-RESPONSIVE TRANSCRIPTION FACTOR RAP2-3"/>
    <property type="match status" value="1"/>
</dbReference>
<dbReference type="SUPFAM" id="SSF54171">
    <property type="entry name" value="DNA-binding domain"/>
    <property type="match status" value="1"/>
</dbReference>
<dbReference type="CDD" id="cd00018">
    <property type="entry name" value="AP2"/>
    <property type="match status" value="1"/>
</dbReference>